<protein>
    <submittedName>
        <fullName evidence="1">Uncharacterized protein</fullName>
    </submittedName>
</protein>
<name>A0A016X1X3_9BILA</name>
<gene>
    <name evidence="1" type="primary">Acey_s0414.g1027</name>
    <name evidence="1" type="ORF">Y032_0414g1027</name>
</gene>
<sequence length="114" mass="12202">MYTIGTIFHFRDTAVDTDASVTILESAATVIAIDLVCDACSSAVYNVLYATSLAVRLTPDCQTSVGARIARILPSENKGNPGNQYSRGYEYLDISDSVQMVICNDLFSAGCFGS</sequence>
<accession>A0A016X1X3</accession>
<proteinExistence type="predicted"/>
<comment type="caution">
    <text evidence="1">The sequence shown here is derived from an EMBL/GenBank/DDBJ whole genome shotgun (WGS) entry which is preliminary data.</text>
</comment>
<reference evidence="2" key="1">
    <citation type="journal article" date="2015" name="Nat. Genet.">
        <title>The genome and transcriptome of the zoonotic hookworm Ancylostoma ceylanicum identify infection-specific gene families.</title>
        <authorList>
            <person name="Schwarz E.M."/>
            <person name="Hu Y."/>
            <person name="Antoshechkin I."/>
            <person name="Miller M.M."/>
            <person name="Sternberg P.W."/>
            <person name="Aroian R.V."/>
        </authorList>
    </citation>
    <scope>NUCLEOTIDE SEQUENCE</scope>
    <source>
        <strain evidence="2">HY135</strain>
    </source>
</reference>
<evidence type="ECO:0000313" key="1">
    <source>
        <dbReference type="EMBL" id="EYC45866.1"/>
    </source>
</evidence>
<organism evidence="1 2">
    <name type="scientific">Ancylostoma ceylanicum</name>
    <dbReference type="NCBI Taxonomy" id="53326"/>
    <lineage>
        <taxon>Eukaryota</taxon>
        <taxon>Metazoa</taxon>
        <taxon>Ecdysozoa</taxon>
        <taxon>Nematoda</taxon>
        <taxon>Chromadorea</taxon>
        <taxon>Rhabditida</taxon>
        <taxon>Rhabditina</taxon>
        <taxon>Rhabditomorpha</taxon>
        <taxon>Strongyloidea</taxon>
        <taxon>Ancylostomatidae</taxon>
        <taxon>Ancylostomatinae</taxon>
        <taxon>Ancylostoma</taxon>
    </lineage>
</organism>
<keyword evidence="2" id="KW-1185">Reference proteome</keyword>
<dbReference type="AlphaFoldDB" id="A0A016X1X3"/>
<dbReference type="Proteomes" id="UP000024635">
    <property type="component" value="Unassembled WGS sequence"/>
</dbReference>
<dbReference type="EMBL" id="JARK01000014">
    <property type="protein sequence ID" value="EYC45866.1"/>
    <property type="molecule type" value="Genomic_DNA"/>
</dbReference>
<evidence type="ECO:0000313" key="2">
    <source>
        <dbReference type="Proteomes" id="UP000024635"/>
    </source>
</evidence>